<accession>A0ABW1ISZ6</accession>
<gene>
    <name evidence="4" type="ORF">ACFPXP_17280</name>
</gene>
<organism evidence="4 5">
    <name type="scientific">Marinicrinis lubricantis</name>
    <dbReference type="NCBI Taxonomy" id="2086470"/>
    <lineage>
        <taxon>Bacteria</taxon>
        <taxon>Bacillati</taxon>
        <taxon>Bacillota</taxon>
        <taxon>Bacilli</taxon>
        <taxon>Bacillales</taxon>
        <taxon>Paenibacillaceae</taxon>
    </lineage>
</organism>
<dbReference type="PANTHER" id="PTHR43800:SF1">
    <property type="entry name" value="PEPTIDYL-LYSINE N-ACETYLTRANSFERASE YJAB"/>
    <property type="match status" value="1"/>
</dbReference>
<dbReference type="Gene3D" id="3.40.630.30">
    <property type="match status" value="1"/>
</dbReference>
<protein>
    <submittedName>
        <fullName evidence="4">GNAT family N-acetyltransferase</fullName>
        <ecNumber evidence="4">2.3.1.-</ecNumber>
    </submittedName>
</protein>
<dbReference type="RefSeq" id="WP_379895602.1">
    <property type="nucleotide sequence ID" value="NZ_CBCSCT010000020.1"/>
</dbReference>
<dbReference type="GO" id="GO:0016746">
    <property type="term" value="F:acyltransferase activity"/>
    <property type="evidence" value="ECO:0007669"/>
    <property type="project" value="UniProtKB-KW"/>
</dbReference>
<keyword evidence="5" id="KW-1185">Reference proteome</keyword>
<keyword evidence="1 4" id="KW-0808">Transferase</keyword>
<evidence type="ECO:0000313" key="5">
    <source>
        <dbReference type="Proteomes" id="UP001596250"/>
    </source>
</evidence>
<name>A0ABW1ISZ6_9BACL</name>
<dbReference type="EMBL" id="JBHSQV010000177">
    <property type="protein sequence ID" value="MFC5988156.1"/>
    <property type="molecule type" value="Genomic_DNA"/>
</dbReference>
<evidence type="ECO:0000256" key="1">
    <source>
        <dbReference type="ARBA" id="ARBA00022679"/>
    </source>
</evidence>
<feature type="domain" description="N-acetyltransferase" evidence="3">
    <location>
        <begin position="2"/>
        <end position="144"/>
    </location>
</feature>
<comment type="caution">
    <text evidence="4">The sequence shown here is derived from an EMBL/GenBank/DDBJ whole genome shotgun (WGS) entry which is preliminary data.</text>
</comment>
<dbReference type="EC" id="2.3.1.-" evidence="4"/>
<evidence type="ECO:0000259" key="3">
    <source>
        <dbReference type="PROSITE" id="PS51186"/>
    </source>
</evidence>
<keyword evidence="2 4" id="KW-0012">Acyltransferase</keyword>
<dbReference type="SUPFAM" id="SSF55729">
    <property type="entry name" value="Acyl-CoA N-acyltransferases (Nat)"/>
    <property type="match status" value="1"/>
</dbReference>
<dbReference type="PROSITE" id="PS51186">
    <property type="entry name" value="GNAT"/>
    <property type="match status" value="1"/>
</dbReference>
<dbReference type="InterPro" id="IPR016181">
    <property type="entry name" value="Acyl_CoA_acyltransferase"/>
</dbReference>
<dbReference type="Pfam" id="PF13508">
    <property type="entry name" value="Acetyltransf_7"/>
    <property type="match status" value="1"/>
</dbReference>
<dbReference type="PANTHER" id="PTHR43800">
    <property type="entry name" value="PEPTIDYL-LYSINE N-ACETYLTRANSFERASE YJAB"/>
    <property type="match status" value="1"/>
</dbReference>
<reference evidence="5" key="1">
    <citation type="journal article" date="2019" name="Int. J. Syst. Evol. Microbiol.">
        <title>The Global Catalogue of Microorganisms (GCM) 10K type strain sequencing project: providing services to taxonomists for standard genome sequencing and annotation.</title>
        <authorList>
            <consortium name="The Broad Institute Genomics Platform"/>
            <consortium name="The Broad Institute Genome Sequencing Center for Infectious Disease"/>
            <person name="Wu L."/>
            <person name="Ma J."/>
        </authorList>
    </citation>
    <scope>NUCLEOTIDE SEQUENCE [LARGE SCALE GENOMIC DNA]</scope>
    <source>
        <strain evidence="5">CCM 8749</strain>
    </source>
</reference>
<evidence type="ECO:0000313" key="4">
    <source>
        <dbReference type="EMBL" id="MFC5988156.1"/>
    </source>
</evidence>
<proteinExistence type="predicted"/>
<dbReference type="Proteomes" id="UP001596250">
    <property type="component" value="Unassembled WGS sequence"/>
</dbReference>
<evidence type="ECO:0000256" key="2">
    <source>
        <dbReference type="ARBA" id="ARBA00023315"/>
    </source>
</evidence>
<sequence length="151" mass="17987">MLQIKRSHSDDYGLLADIWLNVSLKAHDFIDSAYWTSNKMVMQEMYLPQSETYVGWDQGQIIGFISMVEKHLAALFIDEAHQCKGYGRQFMEYVKKDRETITLRVYVKNEAAYRFYLKQGFVIAQEQMDEGTNEREYEMVWKRKAEKIEFI</sequence>
<dbReference type="InterPro" id="IPR000182">
    <property type="entry name" value="GNAT_dom"/>
</dbReference>
<dbReference type="CDD" id="cd04301">
    <property type="entry name" value="NAT_SF"/>
    <property type="match status" value="1"/>
</dbReference>